<accession>A0A1B0CHQ6</accession>
<dbReference type="PANTHER" id="PTHR11857">
    <property type="entry name" value="ODORANT BINDING PROTEIN-RELATED"/>
    <property type="match status" value="1"/>
</dbReference>
<dbReference type="Gene3D" id="1.10.238.20">
    <property type="entry name" value="Pheromone/general odorant binding protein domain"/>
    <property type="match status" value="1"/>
</dbReference>
<evidence type="ECO:0000313" key="7">
    <source>
        <dbReference type="EnsemblMetazoa" id="LLOJ003968-PA"/>
    </source>
</evidence>
<dbReference type="GO" id="GO:0007608">
    <property type="term" value="P:sensory perception of smell"/>
    <property type="evidence" value="ECO:0007669"/>
    <property type="project" value="TreeGrafter"/>
</dbReference>
<feature type="chain" id="PRO_5008405755" description="Pbp/gobp family" evidence="6">
    <location>
        <begin position="17"/>
        <end position="124"/>
    </location>
</feature>
<sequence length="124" mass="13888">MKSLVFLILFVTLSWASDIEDCAKETKLSDEELARFQKDDLTSEDPTAHCFVKCLLAKKNFFDDAGLPKKEVIAPYLRGLNPDKDVKEIMADCLKLIAEDGSGSCLTTYMRYKCSIQKGLVVLS</sequence>
<keyword evidence="4" id="KW-0800">Toxin</keyword>
<dbReference type="InterPro" id="IPR036728">
    <property type="entry name" value="PBP_GOBP_sf"/>
</dbReference>
<comment type="similarity">
    <text evidence="2">Belongs to the PBP/GOBP family.</text>
</comment>
<name>A0A1B0CHQ6_LUTLO</name>
<dbReference type="GO" id="GO:0005615">
    <property type="term" value="C:extracellular space"/>
    <property type="evidence" value="ECO:0007669"/>
    <property type="project" value="TreeGrafter"/>
</dbReference>
<keyword evidence="3" id="KW-0964">Secreted</keyword>
<keyword evidence="8" id="KW-1185">Reference proteome</keyword>
<dbReference type="GO" id="GO:0005549">
    <property type="term" value="F:odorant binding"/>
    <property type="evidence" value="ECO:0007669"/>
    <property type="project" value="InterPro"/>
</dbReference>
<dbReference type="Proteomes" id="UP000092461">
    <property type="component" value="Unassembled WGS sequence"/>
</dbReference>
<dbReference type="EnsemblMetazoa" id="LLOJ003968-RA">
    <property type="protein sequence ID" value="LLOJ003968-PA"/>
    <property type="gene ID" value="LLOJ003968"/>
</dbReference>
<evidence type="ECO:0000313" key="8">
    <source>
        <dbReference type="Proteomes" id="UP000092461"/>
    </source>
</evidence>
<dbReference type="VEuPathDB" id="VectorBase:LLONM1_008982"/>
<organism evidence="7 8">
    <name type="scientific">Lutzomyia longipalpis</name>
    <name type="common">Sand fly</name>
    <dbReference type="NCBI Taxonomy" id="7200"/>
    <lineage>
        <taxon>Eukaryota</taxon>
        <taxon>Metazoa</taxon>
        <taxon>Ecdysozoa</taxon>
        <taxon>Arthropoda</taxon>
        <taxon>Hexapoda</taxon>
        <taxon>Insecta</taxon>
        <taxon>Pterygota</taxon>
        <taxon>Neoptera</taxon>
        <taxon>Endopterygota</taxon>
        <taxon>Diptera</taxon>
        <taxon>Nematocera</taxon>
        <taxon>Psychodoidea</taxon>
        <taxon>Psychodidae</taxon>
        <taxon>Lutzomyia</taxon>
        <taxon>Lutzomyia</taxon>
    </lineage>
</organism>
<evidence type="ECO:0000256" key="5">
    <source>
        <dbReference type="ARBA" id="ARBA00022729"/>
    </source>
</evidence>
<dbReference type="AlphaFoldDB" id="A0A1B0CHQ6"/>
<reference evidence="7" key="1">
    <citation type="submission" date="2020-05" db="UniProtKB">
        <authorList>
            <consortium name="EnsemblMetazoa"/>
        </authorList>
    </citation>
    <scope>IDENTIFICATION</scope>
    <source>
        <strain evidence="7">Jacobina</strain>
    </source>
</reference>
<proteinExistence type="inferred from homology"/>
<dbReference type="GO" id="GO:0090729">
    <property type="term" value="F:toxin activity"/>
    <property type="evidence" value="ECO:0007669"/>
    <property type="project" value="UniProtKB-KW"/>
</dbReference>
<evidence type="ECO:0000256" key="4">
    <source>
        <dbReference type="ARBA" id="ARBA00022656"/>
    </source>
</evidence>
<dbReference type="Pfam" id="PF01395">
    <property type="entry name" value="PBP_GOBP"/>
    <property type="match status" value="1"/>
</dbReference>
<evidence type="ECO:0000256" key="6">
    <source>
        <dbReference type="SAM" id="SignalP"/>
    </source>
</evidence>
<dbReference type="SMART" id="SM00708">
    <property type="entry name" value="PhBP"/>
    <property type="match status" value="1"/>
</dbReference>
<dbReference type="InterPro" id="IPR006170">
    <property type="entry name" value="PBP/GOBP"/>
</dbReference>
<evidence type="ECO:0008006" key="9">
    <source>
        <dbReference type="Google" id="ProtNLM"/>
    </source>
</evidence>
<dbReference type="CDD" id="cd23992">
    <property type="entry name" value="PBP_GOBP"/>
    <property type="match status" value="1"/>
</dbReference>
<evidence type="ECO:0000256" key="2">
    <source>
        <dbReference type="ARBA" id="ARBA00008098"/>
    </source>
</evidence>
<dbReference type="EMBL" id="AJWK01012594">
    <property type="status" value="NOT_ANNOTATED_CDS"/>
    <property type="molecule type" value="Genomic_DNA"/>
</dbReference>
<comment type="subcellular location">
    <subcellularLocation>
        <location evidence="1">Secreted</location>
    </subcellularLocation>
</comment>
<feature type="signal peptide" evidence="6">
    <location>
        <begin position="1"/>
        <end position="16"/>
    </location>
</feature>
<dbReference type="PANTHER" id="PTHR11857:SF43">
    <property type="entry name" value="GEO07291P1-RELATED"/>
    <property type="match status" value="1"/>
</dbReference>
<dbReference type="SUPFAM" id="SSF47565">
    <property type="entry name" value="Insect pheromone/odorant-binding proteins"/>
    <property type="match status" value="1"/>
</dbReference>
<protein>
    <recommendedName>
        <fullName evidence="9">Pbp/gobp family</fullName>
    </recommendedName>
</protein>
<evidence type="ECO:0000256" key="1">
    <source>
        <dbReference type="ARBA" id="ARBA00004613"/>
    </source>
</evidence>
<evidence type="ECO:0000256" key="3">
    <source>
        <dbReference type="ARBA" id="ARBA00022525"/>
    </source>
</evidence>
<keyword evidence="5 6" id="KW-0732">Signal</keyword>
<dbReference type="VEuPathDB" id="VectorBase:LLOJ003968"/>